<accession>A0A7Z1N0C1</accession>
<dbReference type="Pfam" id="PF07564">
    <property type="entry name" value="DUF1542"/>
    <property type="match status" value="1"/>
</dbReference>
<feature type="non-terminal residue" evidence="2">
    <location>
        <position position="146"/>
    </location>
</feature>
<organism evidence="2 3">
    <name type="scientific">Staphylococcus aureus</name>
    <dbReference type="NCBI Taxonomy" id="1280"/>
    <lineage>
        <taxon>Bacteria</taxon>
        <taxon>Bacillati</taxon>
        <taxon>Bacillota</taxon>
        <taxon>Bacilli</taxon>
        <taxon>Bacillales</taxon>
        <taxon>Staphylococcaceae</taxon>
        <taxon>Staphylococcus</taxon>
    </lineage>
</organism>
<dbReference type="AlphaFoldDB" id="A0A7Z1N0C1"/>
<evidence type="ECO:0000259" key="1">
    <source>
        <dbReference type="Pfam" id="PF07564"/>
    </source>
</evidence>
<dbReference type="EMBL" id="PGWZ01000426">
    <property type="protein sequence ID" value="PPJ72547.1"/>
    <property type="molecule type" value="Genomic_DNA"/>
</dbReference>
<name>A0A7Z1N0C1_STAAU</name>
<dbReference type="InterPro" id="IPR011439">
    <property type="entry name" value="DUF1542"/>
</dbReference>
<gene>
    <name evidence="2" type="ORF">CV021_12285</name>
</gene>
<comment type="caution">
    <text evidence="2">The sequence shown here is derived from an EMBL/GenBank/DDBJ whole genome shotgun (WGS) entry which is preliminary data.</text>
</comment>
<reference evidence="2 3" key="1">
    <citation type="submission" date="2017-11" db="EMBL/GenBank/DDBJ databases">
        <authorList>
            <person name="Founou R.C."/>
            <person name="Founou L."/>
            <person name="Allam M."/>
            <person name="Ismail A."/>
            <person name="Essack S.Y."/>
        </authorList>
    </citation>
    <scope>NUCLEOTIDE SEQUENCE [LARGE SCALE GENOMIC DNA]</scope>
    <source>
        <strain evidence="2 3">G703N2B1</strain>
    </source>
</reference>
<protein>
    <submittedName>
        <fullName evidence="2">GA module</fullName>
    </submittedName>
</protein>
<evidence type="ECO:0000313" key="2">
    <source>
        <dbReference type="EMBL" id="PPJ72547.1"/>
    </source>
</evidence>
<feature type="non-terminal residue" evidence="2">
    <location>
        <position position="1"/>
    </location>
</feature>
<dbReference type="Gene3D" id="1.20.120.1850">
    <property type="entry name" value="Ebh helix bundles repeating unit (S and A modules)"/>
    <property type="match status" value="1"/>
</dbReference>
<sequence>QYDYAINLANNVLDKENGTNKDANIIIGMIQNMDDARALLNGIERLKDAQTKAHNDIKDTLKRQLDEIEHANATSNSKAKAKQMVNEEARKAFSNINHATSNDLVNQAKDEGQSAIEHIHADELPKAKLDANQMIDQKVEDINHLI</sequence>
<proteinExistence type="predicted"/>
<dbReference type="Proteomes" id="UP000238775">
    <property type="component" value="Unassembled WGS sequence"/>
</dbReference>
<dbReference type="RefSeq" id="WP_154700661.1">
    <property type="nucleotide sequence ID" value="NZ_PGWZ01000426.1"/>
</dbReference>
<evidence type="ECO:0000313" key="3">
    <source>
        <dbReference type="Proteomes" id="UP000238775"/>
    </source>
</evidence>
<feature type="domain" description="DUF1542" evidence="1">
    <location>
        <begin position="50"/>
        <end position="122"/>
    </location>
</feature>